<proteinExistence type="predicted"/>
<evidence type="ECO:0000259" key="1">
    <source>
        <dbReference type="PROSITE" id="PS50404"/>
    </source>
</evidence>
<organism evidence="3 4">
    <name type="scientific">Achlya hypogyna</name>
    <name type="common">Oomycete</name>
    <name type="synonym">Protoachlya hypogyna</name>
    <dbReference type="NCBI Taxonomy" id="1202772"/>
    <lineage>
        <taxon>Eukaryota</taxon>
        <taxon>Sar</taxon>
        <taxon>Stramenopiles</taxon>
        <taxon>Oomycota</taxon>
        <taxon>Saprolegniomycetes</taxon>
        <taxon>Saprolegniales</taxon>
        <taxon>Achlyaceae</taxon>
        <taxon>Achlya</taxon>
    </lineage>
</organism>
<dbReference type="PANTHER" id="PTHR11571:SF252">
    <property type="entry name" value="GLUTATHIONE S-TRANSFERASE"/>
    <property type="match status" value="1"/>
</dbReference>
<dbReference type="PANTHER" id="PTHR11571">
    <property type="entry name" value="GLUTATHIONE S-TRANSFERASE"/>
    <property type="match status" value="1"/>
</dbReference>
<protein>
    <submittedName>
        <fullName evidence="3">Glutathione S-transferase</fullName>
    </submittedName>
</protein>
<dbReference type="InterPro" id="IPR004045">
    <property type="entry name" value="Glutathione_S-Trfase_N"/>
</dbReference>
<evidence type="ECO:0000313" key="3">
    <source>
        <dbReference type="EMBL" id="OQR95777.1"/>
    </source>
</evidence>
<dbReference type="SUPFAM" id="SSF47616">
    <property type="entry name" value="GST C-terminal domain-like"/>
    <property type="match status" value="1"/>
</dbReference>
<dbReference type="InterPro" id="IPR036249">
    <property type="entry name" value="Thioredoxin-like_sf"/>
</dbReference>
<dbReference type="PROSITE" id="PS50404">
    <property type="entry name" value="GST_NTER"/>
    <property type="match status" value="1"/>
</dbReference>
<dbReference type="InterPro" id="IPR050213">
    <property type="entry name" value="GST_superfamily"/>
</dbReference>
<sequence length="207" mass="22712">MSPSNTTHHLTYFAVPGRAELIRLLFAYGNLPLEQTQFTLEEYTAAKPTLCLPYGQLPVISVDGKIFAQSLAIARYTAKLVGLYPEDPLAALEVDGIIDAIADLLLPIFNAIYSESDEAIRATKLQRINSTVLPRGLAFLEQQVHGHISVGTERTVADLSILDFYDNVLNAFPGQITVDTTPYPKLTAIAEGLRKSDRLQAYYAAKA</sequence>
<dbReference type="STRING" id="1202772.A0A1V9ZCV5"/>
<comment type="caution">
    <text evidence="3">The sequence shown here is derived from an EMBL/GenBank/DDBJ whole genome shotgun (WGS) entry which is preliminary data.</text>
</comment>
<dbReference type="CDD" id="cd03192">
    <property type="entry name" value="GST_C_Sigma_like"/>
    <property type="match status" value="1"/>
</dbReference>
<dbReference type="GO" id="GO:0004364">
    <property type="term" value="F:glutathione transferase activity"/>
    <property type="evidence" value="ECO:0007669"/>
    <property type="project" value="TreeGrafter"/>
</dbReference>
<dbReference type="Gene3D" id="1.20.1050.10">
    <property type="match status" value="1"/>
</dbReference>
<gene>
    <name evidence="3" type="ORF">ACHHYP_00041</name>
</gene>
<dbReference type="InterPro" id="IPR010987">
    <property type="entry name" value="Glutathione-S-Trfase_C-like"/>
</dbReference>
<dbReference type="PROSITE" id="PS50405">
    <property type="entry name" value="GST_CTER"/>
    <property type="match status" value="1"/>
</dbReference>
<dbReference type="Gene3D" id="3.40.30.10">
    <property type="entry name" value="Glutaredoxin"/>
    <property type="match status" value="1"/>
</dbReference>
<dbReference type="InterPro" id="IPR040079">
    <property type="entry name" value="Glutathione_S-Trfase"/>
</dbReference>
<dbReference type="InterPro" id="IPR004046">
    <property type="entry name" value="GST_C"/>
</dbReference>
<keyword evidence="4" id="KW-1185">Reference proteome</keyword>
<dbReference type="Pfam" id="PF02798">
    <property type="entry name" value="GST_N"/>
    <property type="match status" value="1"/>
</dbReference>
<dbReference type="InterPro" id="IPR036282">
    <property type="entry name" value="Glutathione-S-Trfase_C_sf"/>
</dbReference>
<dbReference type="SUPFAM" id="SSF52833">
    <property type="entry name" value="Thioredoxin-like"/>
    <property type="match status" value="1"/>
</dbReference>
<evidence type="ECO:0000313" key="4">
    <source>
        <dbReference type="Proteomes" id="UP000243579"/>
    </source>
</evidence>
<dbReference type="EMBL" id="JNBR01000206">
    <property type="protein sequence ID" value="OQR95777.1"/>
    <property type="molecule type" value="Genomic_DNA"/>
</dbReference>
<dbReference type="CDD" id="cd03039">
    <property type="entry name" value="GST_N_Sigma_like"/>
    <property type="match status" value="1"/>
</dbReference>
<keyword evidence="3" id="KW-0808">Transferase</keyword>
<dbReference type="OrthoDB" id="420389at2759"/>
<feature type="domain" description="GST C-terminal" evidence="2">
    <location>
        <begin position="87"/>
        <end position="207"/>
    </location>
</feature>
<dbReference type="AlphaFoldDB" id="A0A1V9ZCV5"/>
<dbReference type="Proteomes" id="UP000243579">
    <property type="component" value="Unassembled WGS sequence"/>
</dbReference>
<dbReference type="Pfam" id="PF14497">
    <property type="entry name" value="GST_C_3"/>
    <property type="match status" value="1"/>
</dbReference>
<reference evidence="3 4" key="1">
    <citation type="journal article" date="2014" name="Genome Biol. Evol.">
        <title>The secreted proteins of Achlya hypogyna and Thraustotheca clavata identify the ancestral oomycete secretome and reveal gene acquisitions by horizontal gene transfer.</title>
        <authorList>
            <person name="Misner I."/>
            <person name="Blouin N."/>
            <person name="Leonard G."/>
            <person name="Richards T.A."/>
            <person name="Lane C.E."/>
        </authorList>
    </citation>
    <scope>NUCLEOTIDE SEQUENCE [LARGE SCALE GENOMIC DNA]</scope>
    <source>
        <strain evidence="3 4">ATCC 48635</strain>
    </source>
</reference>
<feature type="domain" description="GST N-terminal" evidence="1">
    <location>
        <begin position="6"/>
        <end position="85"/>
    </location>
</feature>
<dbReference type="GO" id="GO:0006749">
    <property type="term" value="P:glutathione metabolic process"/>
    <property type="evidence" value="ECO:0007669"/>
    <property type="project" value="TreeGrafter"/>
</dbReference>
<name>A0A1V9ZCV5_ACHHY</name>
<accession>A0A1V9ZCV5</accession>
<evidence type="ECO:0000259" key="2">
    <source>
        <dbReference type="PROSITE" id="PS50405"/>
    </source>
</evidence>
<dbReference type="SFLD" id="SFLDS00019">
    <property type="entry name" value="Glutathione_Transferase_(cytos"/>
    <property type="match status" value="1"/>
</dbReference>